<sequence>WGAAICVVTVTLVGGKYELSAGTALTLTLYVVNGDNSLIVYDLTSLLNAISNLGMICVWVLELHFQQKIQDQHPASIRLLSDPYPETKIKKDHTCQEFRLLDNRFLPPPVKVKQTVDDLVLDEGGNFLIFQSI</sequence>
<dbReference type="OrthoDB" id="2433005at2759"/>
<keyword evidence="1" id="KW-0812">Transmembrane</keyword>
<name>A0A9P0MCE8_ACAOB</name>
<keyword evidence="3" id="KW-1185">Reference proteome</keyword>
<dbReference type="AlphaFoldDB" id="A0A9P0MCE8"/>
<organism evidence="2 3">
    <name type="scientific">Acanthoscelides obtectus</name>
    <name type="common">Bean weevil</name>
    <name type="synonym">Bruchus obtectus</name>
    <dbReference type="NCBI Taxonomy" id="200917"/>
    <lineage>
        <taxon>Eukaryota</taxon>
        <taxon>Metazoa</taxon>
        <taxon>Ecdysozoa</taxon>
        <taxon>Arthropoda</taxon>
        <taxon>Hexapoda</taxon>
        <taxon>Insecta</taxon>
        <taxon>Pterygota</taxon>
        <taxon>Neoptera</taxon>
        <taxon>Endopterygota</taxon>
        <taxon>Coleoptera</taxon>
        <taxon>Polyphaga</taxon>
        <taxon>Cucujiformia</taxon>
        <taxon>Chrysomeloidea</taxon>
        <taxon>Chrysomelidae</taxon>
        <taxon>Bruchinae</taxon>
        <taxon>Bruchini</taxon>
        <taxon>Acanthoscelides</taxon>
    </lineage>
</organism>
<keyword evidence="1" id="KW-0472">Membrane</keyword>
<evidence type="ECO:0000313" key="3">
    <source>
        <dbReference type="Proteomes" id="UP001152888"/>
    </source>
</evidence>
<protein>
    <submittedName>
        <fullName evidence="2">Uncharacterized protein</fullName>
    </submittedName>
</protein>
<reference evidence="2" key="1">
    <citation type="submission" date="2022-03" db="EMBL/GenBank/DDBJ databases">
        <authorList>
            <person name="Sayadi A."/>
        </authorList>
    </citation>
    <scope>NUCLEOTIDE SEQUENCE</scope>
</reference>
<dbReference type="Proteomes" id="UP001152888">
    <property type="component" value="Unassembled WGS sequence"/>
</dbReference>
<feature type="non-terminal residue" evidence="2">
    <location>
        <position position="133"/>
    </location>
</feature>
<feature type="transmembrane region" description="Helical" evidence="1">
    <location>
        <begin position="38"/>
        <end position="61"/>
    </location>
</feature>
<evidence type="ECO:0000256" key="1">
    <source>
        <dbReference type="SAM" id="Phobius"/>
    </source>
</evidence>
<gene>
    <name evidence="2" type="ORF">ACAOBT_LOCUS33643</name>
</gene>
<proteinExistence type="predicted"/>
<accession>A0A9P0MCE8</accession>
<evidence type="ECO:0000313" key="2">
    <source>
        <dbReference type="EMBL" id="CAH2013723.1"/>
    </source>
</evidence>
<comment type="caution">
    <text evidence="2">The sequence shown here is derived from an EMBL/GenBank/DDBJ whole genome shotgun (WGS) entry which is preliminary data.</text>
</comment>
<keyword evidence="1" id="KW-1133">Transmembrane helix</keyword>
<dbReference type="EMBL" id="CAKOFQ010008367">
    <property type="protein sequence ID" value="CAH2013723.1"/>
    <property type="molecule type" value="Genomic_DNA"/>
</dbReference>